<evidence type="ECO:0000313" key="2">
    <source>
        <dbReference type="Proteomes" id="UP000535406"/>
    </source>
</evidence>
<dbReference type="Proteomes" id="UP000535406">
    <property type="component" value="Unassembled WGS sequence"/>
</dbReference>
<keyword evidence="2" id="KW-1185">Reference proteome</keyword>
<accession>A0A7W8DTL6</accession>
<reference evidence="1 2" key="1">
    <citation type="submission" date="2020-08" db="EMBL/GenBank/DDBJ databases">
        <title>Genomic Encyclopedia of Type Strains, Phase IV (KMG-IV): sequencing the most valuable type-strain genomes for metagenomic binning, comparative biology and taxonomic classification.</title>
        <authorList>
            <person name="Goeker M."/>
        </authorList>
    </citation>
    <scope>NUCLEOTIDE SEQUENCE [LARGE SCALE GENOMIC DNA]</scope>
    <source>
        <strain evidence="1 2">DSM 21319</strain>
    </source>
</reference>
<organism evidence="1 2">
    <name type="scientific">Shinella fusca</name>
    <dbReference type="NCBI Taxonomy" id="544480"/>
    <lineage>
        <taxon>Bacteria</taxon>
        <taxon>Pseudomonadati</taxon>
        <taxon>Pseudomonadota</taxon>
        <taxon>Alphaproteobacteria</taxon>
        <taxon>Hyphomicrobiales</taxon>
        <taxon>Rhizobiaceae</taxon>
        <taxon>Shinella</taxon>
    </lineage>
</organism>
<dbReference type="AlphaFoldDB" id="A0A7W8DTL6"/>
<proteinExistence type="predicted"/>
<name>A0A7W8DTL6_9HYPH</name>
<protein>
    <submittedName>
        <fullName evidence="1">Uncharacterized protein</fullName>
    </submittedName>
</protein>
<dbReference type="EMBL" id="JACHIK010000003">
    <property type="protein sequence ID" value="MBB5041823.1"/>
    <property type="molecule type" value="Genomic_DNA"/>
</dbReference>
<dbReference type="RefSeq" id="WP_184141855.1">
    <property type="nucleotide sequence ID" value="NZ_JACHIK010000003.1"/>
</dbReference>
<gene>
    <name evidence="1" type="ORF">HNQ66_001206</name>
</gene>
<evidence type="ECO:0000313" key="1">
    <source>
        <dbReference type="EMBL" id="MBB5041823.1"/>
    </source>
</evidence>
<comment type="caution">
    <text evidence="1">The sequence shown here is derived from an EMBL/GenBank/DDBJ whole genome shotgun (WGS) entry which is preliminary data.</text>
</comment>
<sequence length="99" mass="10744">MTDGTDAITETGMEQIKIALNTLYLCIDHAVKHIAEAEGVEAARHYKAGLLASLKKGDIDMALLEERKTFDLVVSKIEALTIPADTDGQGSHNHINQTI</sequence>